<keyword evidence="3" id="KW-1185">Reference proteome</keyword>
<feature type="domain" description="LicD/FKTN/FKRP nucleotidyltransferase" evidence="1">
    <location>
        <begin position="19"/>
        <end position="246"/>
    </location>
</feature>
<name>A0A2U0UNQ6_9BACT</name>
<dbReference type="PANTHER" id="PTHR43404:SF2">
    <property type="entry name" value="LIPOPOLYSACCHARIDE CHOLINEPHOSPHOTRANSFERASE LICD"/>
    <property type="match status" value="1"/>
</dbReference>
<dbReference type="AlphaFoldDB" id="A0A2U0UNQ6"/>
<evidence type="ECO:0000313" key="2">
    <source>
        <dbReference type="EMBL" id="PVX59273.1"/>
    </source>
</evidence>
<sequence>MTDLQKVLLETFKAFSALCDEYNLRYYAAFGTALGAVRHQGFIPWDDDIDVYMPRQDYNKFIALRDRIEEAYSIIDLRDTGYFMYFAKFINNQTTVWEKRELPFLYGVFIDIFPLDYYDEEKSDEIKKENKLFSKAYLGFFKSNRECSLSFSWQCLKTGAWITFLKALETLMYYRPLRNKYLKRLYSHIQYFSSLRGDKLCRYSPDLNESNVYPVNWFGEGIELPFEDTTIVIPKAFDSYLQVEFGEYMIFPPVEKRVSNHNIYFLDLYHHYSIDEVNRIMNMKKKFFIIKL</sequence>
<evidence type="ECO:0000259" key="1">
    <source>
        <dbReference type="Pfam" id="PF04991"/>
    </source>
</evidence>
<comment type="caution">
    <text evidence="2">The sequence shown here is derived from an EMBL/GenBank/DDBJ whole genome shotgun (WGS) entry which is preliminary data.</text>
</comment>
<dbReference type="InterPro" id="IPR052942">
    <property type="entry name" value="LPS_cholinephosphotransferase"/>
</dbReference>
<organism evidence="2 3">
    <name type="scientific">Hallella colorans</name>
    <dbReference type="NCBI Taxonomy" id="1703337"/>
    <lineage>
        <taxon>Bacteria</taxon>
        <taxon>Pseudomonadati</taxon>
        <taxon>Bacteroidota</taxon>
        <taxon>Bacteroidia</taxon>
        <taxon>Bacteroidales</taxon>
        <taxon>Prevotellaceae</taxon>
        <taxon>Hallella</taxon>
    </lineage>
</organism>
<dbReference type="InterPro" id="IPR007074">
    <property type="entry name" value="LicD/FKTN/FKRP_NTP_transf"/>
</dbReference>
<dbReference type="PANTHER" id="PTHR43404">
    <property type="entry name" value="LIPOPOLYSACCHARIDE CHOLINEPHOSPHOTRANSFERASE LICD"/>
    <property type="match status" value="1"/>
</dbReference>
<dbReference type="RefSeq" id="WP_116615451.1">
    <property type="nucleotide sequence ID" value="NZ_QENY01000001.1"/>
</dbReference>
<keyword evidence="2" id="KW-0808">Transferase</keyword>
<dbReference type="GO" id="GO:0009100">
    <property type="term" value="P:glycoprotein metabolic process"/>
    <property type="evidence" value="ECO:0007669"/>
    <property type="project" value="UniProtKB-ARBA"/>
</dbReference>
<reference evidence="2 3" key="1">
    <citation type="submission" date="2018-05" db="EMBL/GenBank/DDBJ databases">
        <title>Genomic Encyclopedia of Type Strains, Phase IV (KMG-IV): sequencing the most valuable type-strain genomes for metagenomic binning, comparative biology and taxonomic classification.</title>
        <authorList>
            <person name="Goeker M."/>
        </authorList>
    </citation>
    <scope>NUCLEOTIDE SEQUENCE [LARGE SCALE GENOMIC DNA]</scope>
    <source>
        <strain evidence="2 3">DSM 100333</strain>
    </source>
</reference>
<dbReference type="Pfam" id="PF04991">
    <property type="entry name" value="LicD"/>
    <property type="match status" value="1"/>
</dbReference>
<evidence type="ECO:0000313" key="3">
    <source>
        <dbReference type="Proteomes" id="UP000245870"/>
    </source>
</evidence>
<gene>
    <name evidence="2" type="ORF">C7379_10141</name>
</gene>
<proteinExistence type="predicted"/>
<dbReference type="OrthoDB" id="9786100at2"/>
<protein>
    <submittedName>
        <fullName evidence="2">Lipopolysaccharide cholinephosphotransferase</fullName>
    </submittedName>
</protein>
<dbReference type="EMBL" id="QENY01000001">
    <property type="protein sequence ID" value="PVX59273.1"/>
    <property type="molecule type" value="Genomic_DNA"/>
</dbReference>
<dbReference type="GO" id="GO:0016740">
    <property type="term" value="F:transferase activity"/>
    <property type="evidence" value="ECO:0007669"/>
    <property type="project" value="UniProtKB-KW"/>
</dbReference>
<accession>A0A2U0UNQ6</accession>
<dbReference type="Proteomes" id="UP000245870">
    <property type="component" value="Unassembled WGS sequence"/>
</dbReference>